<evidence type="ECO:0000313" key="2">
    <source>
        <dbReference type="Proteomes" id="UP000823769"/>
    </source>
</evidence>
<organism evidence="1 2">
    <name type="scientific">Candidatus Cryptobacteroides avistercoris</name>
    <dbReference type="NCBI Taxonomy" id="2840758"/>
    <lineage>
        <taxon>Bacteria</taxon>
        <taxon>Pseudomonadati</taxon>
        <taxon>Bacteroidota</taxon>
        <taxon>Bacteroidia</taxon>
        <taxon>Bacteroidales</taxon>
        <taxon>Candidatus Cryptobacteroides</taxon>
    </lineage>
</organism>
<sequence length="312" mass="34189">LADSLGLFSAYYAPDSLVGRHAVLVLTPSDAQLTAVRRHVAEGRSIMDAGGFEDAAAFAGNSRDFSILRNSGASRLLPKVFLEGVFDSRTAANFLRTVSDWVTITPDAGRHRIDATLGEAPSYYTNMFAALPYGDSRLGEILPSDTEFAVSLPVPLPEFREAYRKYVDASVRYTQYMRELDTLEAHSGKNPLDWEKETAVREVALIVRGGEKVAAVRPADPPENALPAENPWRGFIPALYGKAFSLPDDSVCAAVSGWIICGSDEAVRDFMAAQTLLLETDWPRKGDHIVIYKSGTILCWNKKGISLWSSIL</sequence>
<protein>
    <submittedName>
        <fullName evidence="1">Uncharacterized protein</fullName>
    </submittedName>
</protein>
<accession>A0A9D9IWA6</accession>
<proteinExistence type="predicted"/>
<reference evidence="1" key="1">
    <citation type="submission" date="2020-10" db="EMBL/GenBank/DDBJ databases">
        <authorList>
            <person name="Gilroy R."/>
        </authorList>
    </citation>
    <scope>NUCLEOTIDE SEQUENCE</scope>
    <source>
        <strain evidence="1">B3-1481</strain>
    </source>
</reference>
<gene>
    <name evidence="1" type="ORF">IAB76_01605</name>
</gene>
<reference evidence="1" key="2">
    <citation type="journal article" date="2021" name="PeerJ">
        <title>Extensive microbial diversity within the chicken gut microbiome revealed by metagenomics and culture.</title>
        <authorList>
            <person name="Gilroy R."/>
            <person name="Ravi A."/>
            <person name="Getino M."/>
            <person name="Pursley I."/>
            <person name="Horton D.L."/>
            <person name="Alikhan N.F."/>
            <person name="Baker D."/>
            <person name="Gharbi K."/>
            <person name="Hall N."/>
            <person name="Watson M."/>
            <person name="Adriaenssens E.M."/>
            <person name="Foster-Nyarko E."/>
            <person name="Jarju S."/>
            <person name="Secka A."/>
            <person name="Antonio M."/>
            <person name="Oren A."/>
            <person name="Chaudhuri R.R."/>
            <person name="La Ragione R."/>
            <person name="Hildebrand F."/>
            <person name="Pallen M.J."/>
        </authorList>
    </citation>
    <scope>NUCLEOTIDE SEQUENCE</scope>
    <source>
        <strain evidence="1">B3-1481</strain>
    </source>
</reference>
<dbReference type="Proteomes" id="UP000823769">
    <property type="component" value="Unassembled WGS sequence"/>
</dbReference>
<dbReference type="EMBL" id="JADILW010000025">
    <property type="protein sequence ID" value="MBO8479798.1"/>
    <property type="molecule type" value="Genomic_DNA"/>
</dbReference>
<feature type="non-terminal residue" evidence="1">
    <location>
        <position position="1"/>
    </location>
</feature>
<evidence type="ECO:0000313" key="1">
    <source>
        <dbReference type="EMBL" id="MBO8479798.1"/>
    </source>
</evidence>
<dbReference type="AlphaFoldDB" id="A0A9D9IWA6"/>
<comment type="caution">
    <text evidence="1">The sequence shown here is derived from an EMBL/GenBank/DDBJ whole genome shotgun (WGS) entry which is preliminary data.</text>
</comment>
<name>A0A9D9IWA6_9BACT</name>